<dbReference type="Proteomes" id="UP000000379">
    <property type="component" value="Chromosome"/>
</dbReference>
<dbReference type="InterPro" id="IPR004017">
    <property type="entry name" value="Cys_rich_dom"/>
</dbReference>
<keyword evidence="10" id="KW-1185">Reference proteome</keyword>
<dbReference type="PROSITE" id="PS51379">
    <property type="entry name" value="4FE4S_FER_2"/>
    <property type="match status" value="2"/>
</dbReference>
<dbReference type="GO" id="GO:0051539">
    <property type="term" value="F:4 iron, 4 sulfur cluster binding"/>
    <property type="evidence" value="ECO:0007669"/>
    <property type="project" value="UniProtKB-KW"/>
</dbReference>
<dbReference type="GO" id="GO:0046872">
    <property type="term" value="F:metal ion binding"/>
    <property type="evidence" value="ECO:0007669"/>
    <property type="project" value="UniProtKB-KW"/>
</dbReference>
<keyword evidence="7" id="KW-0812">Transmembrane</keyword>
<dbReference type="InterPro" id="IPR036197">
    <property type="entry name" value="NarG-like_sf"/>
</dbReference>
<organism evidence="9 10">
    <name type="scientific">Truepera radiovictrix (strain DSM 17093 / CIP 108686 / LMG 22925 / RQ-24)</name>
    <dbReference type="NCBI Taxonomy" id="649638"/>
    <lineage>
        <taxon>Bacteria</taxon>
        <taxon>Thermotogati</taxon>
        <taxon>Deinococcota</taxon>
        <taxon>Deinococci</taxon>
        <taxon>Trueperales</taxon>
        <taxon>Trueperaceae</taxon>
        <taxon>Truepera</taxon>
    </lineage>
</organism>
<dbReference type="STRING" id="649638.Trad_0180"/>
<feature type="region of interest" description="Disordered" evidence="6">
    <location>
        <begin position="701"/>
        <end position="864"/>
    </location>
</feature>
<dbReference type="PANTHER" id="PTHR43255:SF1">
    <property type="entry name" value="IRON-SULFUR-BINDING OXIDOREDUCTASE FADF-RELATED"/>
    <property type="match status" value="1"/>
</dbReference>
<dbReference type="SUPFAM" id="SSF46548">
    <property type="entry name" value="alpha-helical ferredoxin"/>
    <property type="match status" value="1"/>
</dbReference>
<keyword evidence="1" id="KW-0004">4Fe-4S</keyword>
<dbReference type="InterPro" id="IPR017896">
    <property type="entry name" value="4Fe4S_Fe-S-bd"/>
</dbReference>
<feature type="compositionally biased region" description="Low complexity" evidence="6">
    <location>
        <begin position="738"/>
        <end position="750"/>
    </location>
</feature>
<dbReference type="PROSITE" id="PS00198">
    <property type="entry name" value="4FE4S_FER_1"/>
    <property type="match status" value="2"/>
</dbReference>
<dbReference type="Pfam" id="PF13187">
    <property type="entry name" value="Fer4_9"/>
    <property type="match status" value="1"/>
</dbReference>
<dbReference type="Gene3D" id="1.20.950.20">
    <property type="entry name" value="Transmembrane di-heme cytochromes, Chain C"/>
    <property type="match status" value="1"/>
</dbReference>
<reference evidence="9 10" key="2">
    <citation type="journal article" date="2011" name="Stand. Genomic Sci.">
        <title>Complete genome sequence of Truepera radiovictrix type strain (RQ-24).</title>
        <authorList>
            <person name="Ivanova N."/>
            <person name="Rohde C."/>
            <person name="Munk C."/>
            <person name="Nolan M."/>
            <person name="Lucas S."/>
            <person name="Del Rio T.G."/>
            <person name="Tice H."/>
            <person name="Deshpande S."/>
            <person name="Cheng J.F."/>
            <person name="Tapia R."/>
            <person name="Han C."/>
            <person name="Goodwin L."/>
            <person name="Pitluck S."/>
            <person name="Liolios K."/>
            <person name="Mavromatis K."/>
            <person name="Mikhailova N."/>
            <person name="Pati A."/>
            <person name="Chen A."/>
            <person name="Palaniappan K."/>
            <person name="Land M."/>
            <person name="Hauser L."/>
            <person name="Chang Y.J."/>
            <person name="Jeffries C.D."/>
            <person name="Brambilla E."/>
            <person name="Rohde M."/>
            <person name="Goker M."/>
            <person name="Tindall B.J."/>
            <person name="Woyke T."/>
            <person name="Bristow J."/>
            <person name="Eisen J.A."/>
            <person name="Markowitz V."/>
            <person name="Hugenholtz P."/>
            <person name="Kyrpides N.C."/>
            <person name="Klenk H.P."/>
            <person name="Lapidus A."/>
        </authorList>
    </citation>
    <scope>NUCLEOTIDE SEQUENCE [LARGE SCALE GENOMIC DNA]</scope>
    <source>
        <strain evidence="10">DSM 17093 / CIP 108686 / LMG 22925 / RQ-24</strain>
    </source>
</reference>
<feature type="domain" description="4Fe-4S ferredoxin-type" evidence="8">
    <location>
        <begin position="356"/>
        <end position="388"/>
    </location>
</feature>
<sequence>MLPLDHQIAFVVYACLTLTLGGWGFYRLYKRVRRGRRATDARFDAPLRRLGYALLTTLTQSRTFRDRPRWSTFHAFIFYGFVFYLLVNVVDALEGFTHVTVRSTTPLGALYNLLADVLSLLVLVGVAALALRRFFLTERRDFRFGARTPLHERVRAGMIPLDSAVVSLFIFVHVGSRALAQGAKLHGERDLFQPFSSLLAGLFTPASAEVGLIVGYWGALGSILAFLAYFPYSKHLHIFAAPAKYFVHREGPLGALPPLGTDIEAALEAAAETGETPPLGAAKLEDLAWPRLLDAYACIQCNRCQDVCPASATGKALSPAALEINKRMELNALAGSPLILKEAPFEAGAPSPRPLLSFALSPEALWACTTCGACMQVCPVEDEQMLDIIDIRRHQVMVAGEVPAPLTTAFRGMERSSNPWGISRDARLAWAEGLKVPTVAENPNPDVLYWVGCAAAYDPSAQRTARAFVQLLEAAGVSYAVLGKSEGCTGDAARRAGNEYLYETLARSNIAALDAVKPKRIVATCPHCFNALANDYPQLGGHYRVTHHTAYLEELLASGALPVETGAQRVTYHDPCYLGRHNGVYDAPRELIRRLAGEVLELERSREGSFCCGAGGAQFWKEEEPGGERVSDNRFREIQRRLDEATARAAAAERGEKVLAVGCPFCKSMLASTPSRAEAEDVAIKDVAELLLERVPGLAAASGAAAPRAPEAAGVPNLERTPPENLQTAPTGAAAGDRPAATSAVVAAKAAGERPARKPWRPKGQGEGAPAAISGEASAPPERKVWKPKRTEPDAAPRAEGGAEAPKRKAWRPKASSQKGQPAPDAAETPQAEAAEPDATEPDAAGAAAPRKKWRPKTKPPSDA</sequence>
<proteinExistence type="predicted"/>
<dbReference type="InterPro" id="IPR051460">
    <property type="entry name" value="HdrC_iron-sulfur_subunit"/>
</dbReference>
<feature type="compositionally biased region" description="Basic and acidic residues" evidence="6">
    <location>
        <begin position="781"/>
        <end position="797"/>
    </location>
</feature>
<dbReference type="HOGENOM" id="CLU_005304_0_0_0"/>
<feature type="transmembrane region" description="Helical" evidence="7">
    <location>
        <begin position="70"/>
        <end position="90"/>
    </location>
</feature>
<dbReference type="eggNOG" id="COG0247">
    <property type="taxonomic scope" value="Bacteria"/>
</dbReference>
<dbReference type="EMBL" id="CP002049">
    <property type="protein sequence ID" value="ADI13321.1"/>
    <property type="molecule type" value="Genomic_DNA"/>
</dbReference>
<feature type="transmembrane region" description="Helical" evidence="7">
    <location>
        <begin position="210"/>
        <end position="230"/>
    </location>
</feature>
<dbReference type="GO" id="GO:0016491">
    <property type="term" value="F:oxidoreductase activity"/>
    <property type="evidence" value="ECO:0007669"/>
    <property type="project" value="UniProtKB-KW"/>
</dbReference>
<evidence type="ECO:0000259" key="8">
    <source>
        <dbReference type="PROSITE" id="PS51379"/>
    </source>
</evidence>
<dbReference type="PANTHER" id="PTHR43255">
    <property type="entry name" value="IRON-SULFUR-BINDING OXIDOREDUCTASE FADF-RELATED-RELATED"/>
    <property type="match status" value="1"/>
</dbReference>
<dbReference type="GO" id="GO:0005886">
    <property type="term" value="C:plasma membrane"/>
    <property type="evidence" value="ECO:0007669"/>
    <property type="project" value="TreeGrafter"/>
</dbReference>
<dbReference type="AlphaFoldDB" id="D7CXW1"/>
<keyword evidence="5" id="KW-0411">Iron-sulfur</keyword>
<evidence type="ECO:0000256" key="6">
    <source>
        <dbReference type="SAM" id="MobiDB-lite"/>
    </source>
</evidence>
<evidence type="ECO:0000313" key="9">
    <source>
        <dbReference type="EMBL" id="ADI13321.1"/>
    </source>
</evidence>
<keyword evidence="7" id="KW-0472">Membrane</keyword>
<gene>
    <name evidence="9" type="ordered locus">Trad_0180</name>
</gene>
<dbReference type="SUPFAM" id="SSF103501">
    <property type="entry name" value="Respiratory nitrate reductase 1 gamma chain"/>
    <property type="match status" value="1"/>
</dbReference>
<dbReference type="RefSeq" id="WP_013176701.1">
    <property type="nucleotide sequence ID" value="NC_014221.1"/>
</dbReference>
<evidence type="ECO:0000313" key="10">
    <source>
        <dbReference type="Proteomes" id="UP000000379"/>
    </source>
</evidence>
<name>D7CXW1_TRURR</name>
<reference evidence="10" key="1">
    <citation type="submission" date="2010-05" db="EMBL/GenBank/DDBJ databases">
        <title>The complete genome of Truepera radiovictris DSM 17093.</title>
        <authorList>
            <consortium name="US DOE Joint Genome Institute (JGI-PGF)"/>
            <person name="Lucas S."/>
            <person name="Copeland A."/>
            <person name="Lapidus A."/>
            <person name="Glavina del Rio T."/>
            <person name="Dalin E."/>
            <person name="Tice H."/>
            <person name="Bruce D."/>
            <person name="Goodwin L."/>
            <person name="Pitluck S."/>
            <person name="Kyrpides N."/>
            <person name="Mavromatis K."/>
            <person name="Ovchinnikova G."/>
            <person name="Munk A.C."/>
            <person name="Detter J.C."/>
            <person name="Han C."/>
            <person name="Tapia R."/>
            <person name="Land M."/>
            <person name="Hauser L."/>
            <person name="Markowitz V."/>
            <person name="Cheng J.-F."/>
            <person name="Hugenholtz P."/>
            <person name="Woyke T."/>
            <person name="Wu D."/>
            <person name="Tindall B."/>
            <person name="Pomrenke H.G."/>
            <person name="Brambilla E."/>
            <person name="Klenk H.-P."/>
            <person name="Eisen J.A."/>
        </authorList>
    </citation>
    <scope>NUCLEOTIDE SEQUENCE [LARGE SCALE GENOMIC DNA]</scope>
    <source>
        <strain evidence="10">DSM 17093 / CIP 108686 / LMG 22925 / RQ-24</strain>
    </source>
</reference>
<feature type="compositionally biased region" description="Low complexity" evidence="6">
    <location>
        <begin position="821"/>
        <end position="834"/>
    </location>
</feature>
<dbReference type="Pfam" id="PF02754">
    <property type="entry name" value="CCG"/>
    <property type="match status" value="2"/>
</dbReference>
<dbReference type="Gene3D" id="1.10.1060.10">
    <property type="entry name" value="Alpha-helical ferredoxin"/>
    <property type="match status" value="1"/>
</dbReference>
<evidence type="ECO:0000256" key="4">
    <source>
        <dbReference type="ARBA" id="ARBA00023004"/>
    </source>
</evidence>
<feature type="transmembrane region" description="Helical" evidence="7">
    <location>
        <begin position="6"/>
        <end position="26"/>
    </location>
</feature>
<protein>
    <recommendedName>
        <fullName evidence="8">4Fe-4S ferredoxin-type domain-containing protein</fullName>
    </recommendedName>
</protein>
<evidence type="ECO:0000256" key="2">
    <source>
        <dbReference type="ARBA" id="ARBA00022723"/>
    </source>
</evidence>
<dbReference type="InterPro" id="IPR009051">
    <property type="entry name" value="Helical_ferredxn"/>
</dbReference>
<evidence type="ECO:0000256" key="1">
    <source>
        <dbReference type="ARBA" id="ARBA00022485"/>
    </source>
</evidence>
<keyword evidence="3" id="KW-0560">Oxidoreductase</keyword>
<keyword evidence="2" id="KW-0479">Metal-binding</keyword>
<dbReference type="KEGG" id="tra:Trad_0180"/>
<feature type="transmembrane region" description="Helical" evidence="7">
    <location>
        <begin position="110"/>
        <end position="135"/>
    </location>
</feature>
<evidence type="ECO:0000256" key="7">
    <source>
        <dbReference type="SAM" id="Phobius"/>
    </source>
</evidence>
<accession>D7CXW1</accession>
<feature type="compositionally biased region" description="Low complexity" evidence="6">
    <location>
        <begin position="701"/>
        <end position="714"/>
    </location>
</feature>
<dbReference type="eggNOG" id="COG3266">
    <property type="taxonomic scope" value="Bacteria"/>
</dbReference>
<keyword evidence="7" id="KW-1133">Transmembrane helix</keyword>
<dbReference type="OrthoDB" id="9794954at2"/>
<dbReference type="InterPro" id="IPR017900">
    <property type="entry name" value="4Fe4S_Fe_S_CS"/>
</dbReference>
<keyword evidence="4" id="KW-0408">Iron</keyword>
<feature type="domain" description="4Fe-4S ferredoxin-type" evidence="8">
    <location>
        <begin position="289"/>
        <end position="318"/>
    </location>
</feature>
<evidence type="ECO:0000256" key="3">
    <source>
        <dbReference type="ARBA" id="ARBA00023002"/>
    </source>
</evidence>
<evidence type="ECO:0000256" key="5">
    <source>
        <dbReference type="ARBA" id="ARBA00023014"/>
    </source>
</evidence>